<keyword evidence="1" id="KW-1133">Transmembrane helix</keyword>
<evidence type="ECO:0000313" key="3">
    <source>
        <dbReference type="Proteomes" id="UP000257109"/>
    </source>
</evidence>
<keyword evidence="3" id="KW-1185">Reference proteome</keyword>
<name>A0A371G204_MUCPR</name>
<feature type="non-terminal residue" evidence="2">
    <location>
        <position position="1"/>
    </location>
</feature>
<gene>
    <name evidence="2" type="ORF">CR513_34363</name>
</gene>
<feature type="transmembrane region" description="Helical" evidence="1">
    <location>
        <begin position="129"/>
        <end position="150"/>
    </location>
</feature>
<comment type="caution">
    <text evidence="2">The sequence shown here is derived from an EMBL/GenBank/DDBJ whole genome shotgun (WGS) entry which is preliminary data.</text>
</comment>
<proteinExistence type="predicted"/>
<protein>
    <recommendedName>
        <fullName evidence="4">GAG-pre-integrase domain-containing protein</fullName>
    </recommendedName>
</protein>
<dbReference type="EMBL" id="QJKJ01007008">
    <property type="protein sequence ID" value="RDX84568.1"/>
    <property type="molecule type" value="Genomic_DNA"/>
</dbReference>
<dbReference type="AlphaFoldDB" id="A0A371G204"/>
<sequence length="220" mass="25791">MSMHLRIHDIWSFVESRLTQGVNDNDQRRLKSKLQYLCKEYKRYEMSNYKSIKQYLSCVTNLANMMRVYGEDILDNKVGEKLLCTMVINQSAKGRGRNNLNQERDNNFISYNQGRDKTVKSTIKFGNNIIIPISSLIFFILLAFFAIQILDKGYNIYIHHGYCMLIHRNGKFMVKHMHFGHFHFFGSNYLLGKEYVSDLSVVNIPNAICETCEIGKKYKE</sequence>
<evidence type="ECO:0000313" key="2">
    <source>
        <dbReference type="EMBL" id="RDX84568.1"/>
    </source>
</evidence>
<evidence type="ECO:0000256" key="1">
    <source>
        <dbReference type="SAM" id="Phobius"/>
    </source>
</evidence>
<keyword evidence="1" id="KW-0472">Membrane</keyword>
<keyword evidence="1" id="KW-0812">Transmembrane</keyword>
<evidence type="ECO:0008006" key="4">
    <source>
        <dbReference type="Google" id="ProtNLM"/>
    </source>
</evidence>
<reference evidence="2" key="1">
    <citation type="submission" date="2018-05" db="EMBL/GenBank/DDBJ databases">
        <title>Draft genome of Mucuna pruriens seed.</title>
        <authorList>
            <person name="Nnadi N.E."/>
            <person name="Vos R."/>
            <person name="Hasami M.H."/>
            <person name="Devisetty U.K."/>
            <person name="Aguiy J.C."/>
        </authorList>
    </citation>
    <scope>NUCLEOTIDE SEQUENCE [LARGE SCALE GENOMIC DNA]</scope>
    <source>
        <strain evidence="2">JCA_2017</strain>
    </source>
</reference>
<dbReference type="Proteomes" id="UP000257109">
    <property type="component" value="Unassembled WGS sequence"/>
</dbReference>
<accession>A0A371G204</accession>
<organism evidence="2 3">
    <name type="scientific">Mucuna pruriens</name>
    <name type="common">Velvet bean</name>
    <name type="synonym">Dolichos pruriens</name>
    <dbReference type="NCBI Taxonomy" id="157652"/>
    <lineage>
        <taxon>Eukaryota</taxon>
        <taxon>Viridiplantae</taxon>
        <taxon>Streptophyta</taxon>
        <taxon>Embryophyta</taxon>
        <taxon>Tracheophyta</taxon>
        <taxon>Spermatophyta</taxon>
        <taxon>Magnoliopsida</taxon>
        <taxon>eudicotyledons</taxon>
        <taxon>Gunneridae</taxon>
        <taxon>Pentapetalae</taxon>
        <taxon>rosids</taxon>
        <taxon>fabids</taxon>
        <taxon>Fabales</taxon>
        <taxon>Fabaceae</taxon>
        <taxon>Papilionoideae</taxon>
        <taxon>50 kb inversion clade</taxon>
        <taxon>NPAAA clade</taxon>
        <taxon>indigoferoid/millettioid clade</taxon>
        <taxon>Phaseoleae</taxon>
        <taxon>Mucuna</taxon>
    </lineage>
</organism>